<evidence type="ECO:0000313" key="2">
    <source>
        <dbReference type="Proteomes" id="UP000034022"/>
    </source>
</evidence>
<name>A0A0G0JUI4_9BACT</name>
<gene>
    <name evidence="1" type="ORF">US91_C0001G0105</name>
</gene>
<organism evidence="1 2">
    <name type="scientific">Candidatus Falkowbacteria bacterium GW2011_GWE1_38_31</name>
    <dbReference type="NCBI Taxonomy" id="1618638"/>
    <lineage>
        <taxon>Bacteria</taxon>
        <taxon>Candidatus Falkowiibacteriota</taxon>
    </lineage>
</organism>
<reference evidence="1 2" key="1">
    <citation type="journal article" date="2015" name="Nature">
        <title>rRNA introns, odd ribosomes, and small enigmatic genomes across a large radiation of phyla.</title>
        <authorList>
            <person name="Brown C.T."/>
            <person name="Hug L.A."/>
            <person name="Thomas B.C."/>
            <person name="Sharon I."/>
            <person name="Castelle C.J."/>
            <person name="Singh A."/>
            <person name="Wilkins M.J."/>
            <person name="Williams K.H."/>
            <person name="Banfield J.F."/>
        </authorList>
    </citation>
    <scope>NUCLEOTIDE SEQUENCE [LARGE SCALE GENOMIC DNA]</scope>
</reference>
<proteinExistence type="predicted"/>
<sequence>MIIKYMSLTPEQFNKIALKDDLKDFATRDELNQKFDSVLSAVDAVMHKLDNIEHSFVSNMAAHDRFEQRISNIEVHLGLNPYTVNIKK</sequence>
<dbReference type="EMBL" id="LBUU01000001">
    <property type="protein sequence ID" value="KKQ71178.1"/>
    <property type="molecule type" value="Genomic_DNA"/>
</dbReference>
<comment type="caution">
    <text evidence="1">The sequence shown here is derived from an EMBL/GenBank/DDBJ whole genome shotgun (WGS) entry which is preliminary data.</text>
</comment>
<dbReference type="Proteomes" id="UP000034022">
    <property type="component" value="Unassembled WGS sequence"/>
</dbReference>
<dbReference type="AlphaFoldDB" id="A0A0G0JUI4"/>
<evidence type="ECO:0000313" key="1">
    <source>
        <dbReference type="EMBL" id="KKQ71178.1"/>
    </source>
</evidence>
<protein>
    <submittedName>
        <fullName evidence="1">Uncharacterized protein</fullName>
    </submittedName>
</protein>
<accession>A0A0G0JUI4</accession>